<dbReference type="Gene3D" id="1.10.287.950">
    <property type="entry name" value="Methyl-accepting chemotaxis protein"/>
    <property type="match status" value="1"/>
</dbReference>
<dbReference type="Pfam" id="PF00015">
    <property type="entry name" value="MCPsignal"/>
    <property type="match status" value="1"/>
</dbReference>
<dbReference type="SMART" id="SM00283">
    <property type="entry name" value="MA"/>
    <property type="match status" value="1"/>
</dbReference>
<feature type="domain" description="HAMP" evidence="12">
    <location>
        <begin position="332"/>
        <end position="384"/>
    </location>
</feature>
<gene>
    <name evidence="13" type="primary">mcpB_11</name>
    <name evidence="13" type="ORF">NCTC11842_04873</name>
</gene>
<evidence type="ECO:0000313" key="13">
    <source>
        <dbReference type="EMBL" id="SPZ13152.1"/>
    </source>
</evidence>
<dbReference type="AlphaFoldDB" id="A0A2X2CWK2"/>
<feature type="transmembrane region" description="Helical" evidence="10">
    <location>
        <begin position="311"/>
        <end position="332"/>
    </location>
</feature>
<dbReference type="Gene3D" id="6.10.340.10">
    <property type="match status" value="1"/>
</dbReference>
<sequence>MTILQRVIGGFALLLVLLLSIVGISYQSTHSISDRLSIITGQSAPLSQAASELNVHILRANQAVLAVLISRDGQQIAEGKKPFDDSLGRFNELLGTTVRYIDDRPELKENLTQQRELSTAYAEQAATLMKLHGQQVALNIQARTLQGFATQEGTRLSNMLRDYMARQRANGSTDSAAAAEALLLEIGKTYDQFAGHAAVSDIDKLKRALTLQDEVIRDRLKVFVAQDGRTGRIVTVMVNHLLRDLTANDGLFYIYQQDAALAGQVAAQRQAVDGNLQAVLGKIAEFGSQAVAVANSAKAGADSTISTSRSLLLVACVLAVLAAVLIGGWVAHSIRRPLATFREVLKQVTSGDMRVRFDVSRKDEFGELGGYLNELTASLQDTLRELTRSADSLAQTADSNAEISERTTRAVDEQRDRLNSAASAMTEMESTVHEVARRANDTRQAVDDTHELTSKVQERVAETISSIRLQADQINKASLETDELQGYGKQIDGIVDAIRTIAEQTNLLALNAAIEAARAGEQGRGFAVVADEVRSLASRTQTSTSEIQKMIEQMQGKIHSVVKVMNESQTQSNDCVRLASGADELLGSMSSAVNSIRDMNIQIAAATEEQSATVQETSRMVTYINDAAQLAAEGAERTAQSSQDLSEMAQVQRRLLHHFSV</sequence>
<evidence type="ECO:0000256" key="5">
    <source>
        <dbReference type="ARBA" id="ARBA00022989"/>
    </source>
</evidence>
<dbReference type="EMBL" id="UAUF01000014">
    <property type="protein sequence ID" value="SPZ13152.1"/>
    <property type="molecule type" value="Genomic_DNA"/>
</dbReference>
<evidence type="ECO:0000259" key="12">
    <source>
        <dbReference type="PROSITE" id="PS50885"/>
    </source>
</evidence>
<evidence type="ECO:0000256" key="3">
    <source>
        <dbReference type="ARBA" id="ARBA00022481"/>
    </source>
</evidence>
<keyword evidence="7 9" id="KW-0807">Transducer</keyword>
<evidence type="ECO:0000256" key="9">
    <source>
        <dbReference type="PROSITE-ProRule" id="PRU00284"/>
    </source>
</evidence>
<dbReference type="InterPro" id="IPR004090">
    <property type="entry name" value="Chemotax_Me-accpt_rcpt"/>
</dbReference>
<dbReference type="InterPro" id="IPR004089">
    <property type="entry name" value="MCPsignal_dom"/>
</dbReference>
<evidence type="ECO:0000256" key="7">
    <source>
        <dbReference type="ARBA" id="ARBA00023224"/>
    </source>
</evidence>
<keyword evidence="6 10" id="KW-0472">Membrane</keyword>
<dbReference type="SUPFAM" id="SSF58104">
    <property type="entry name" value="Methyl-accepting chemotaxis protein (MCP) signaling domain"/>
    <property type="match status" value="1"/>
</dbReference>
<dbReference type="GO" id="GO:0004888">
    <property type="term" value="F:transmembrane signaling receptor activity"/>
    <property type="evidence" value="ECO:0007669"/>
    <property type="project" value="InterPro"/>
</dbReference>
<dbReference type="Pfam" id="PF00672">
    <property type="entry name" value="HAMP"/>
    <property type="match status" value="1"/>
</dbReference>
<evidence type="ECO:0000256" key="4">
    <source>
        <dbReference type="ARBA" id="ARBA00022692"/>
    </source>
</evidence>
<reference evidence="13 14" key="1">
    <citation type="submission" date="2018-06" db="EMBL/GenBank/DDBJ databases">
        <authorList>
            <consortium name="Pathogen Informatics"/>
            <person name="Doyle S."/>
        </authorList>
    </citation>
    <scope>NUCLEOTIDE SEQUENCE [LARGE SCALE GENOMIC DNA]</scope>
    <source>
        <strain evidence="13 14">NCTC11842</strain>
    </source>
</reference>
<evidence type="ECO:0000259" key="11">
    <source>
        <dbReference type="PROSITE" id="PS50111"/>
    </source>
</evidence>
<dbReference type="Proteomes" id="UP000250443">
    <property type="component" value="Unassembled WGS sequence"/>
</dbReference>
<dbReference type="PRINTS" id="PR00260">
    <property type="entry name" value="CHEMTRNSDUCR"/>
</dbReference>
<dbReference type="GO" id="GO:0006935">
    <property type="term" value="P:chemotaxis"/>
    <property type="evidence" value="ECO:0007669"/>
    <property type="project" value="InterPro"/>
</dbReference>
<dbReference type="GO" id="GO:0005886">
    <property type="term" value="C:plasma membrane"/>
    <property type="evidence" value="ECO:0007669"/>
    <property type="project" value="UniProtKB-SubCell"/>
</dbReference>
<dbReference type="FunFam" id="1.10.287.950:FF:000001">
    <property type="entry name" value="Methyl-accepting chemotaxis sensory transducer"/>
    <property type="match status" value="1"/>
</dbReference>
<protein>
    <submittedName>
        <fullName evidence="13">Histidine kinase, HAMP region: chemotaxis sensory transducer</fullName>
    </submittedName>
</protein>
<dbReference type="GO" id="GO:0007165">
    <property type="term" value="P:signal transduction"/>
    <property type="evidence" value="ECO:0007669"/>
    <property type="project" value="UniProtKB-KW"/>
</dbReference>
<evidence type="ECO:0000256" key="2">
    <source>
        <dbReference type="ARBA" id="ARBA00022475"/>
    </source>
</evidence>
<name>A0A2X2CWK2_PSELU</name>
<dbReference type="PANTHER" id="PTHR32089:SF119">
    <property type="entry name" value="METHYL-ACCEPTING CHEMOTAXIS PROTEIN CTPL"/>
    <property type="match status" value="1"/>
</dbReference>
<keyword evidence="13" id="KW-0808">Transferase</keyword>
<evidence type="ECO:0000256" key="8">
    <source>
        <dbReference type="ARBA" id="ARBA00029447"/>
    </source>
</evidence>
<organism evidence="13 14">
    <name type="scientific">Pseudomonas luteola</name>
    <dbReference type="NCBI Taxonomy" id="47886"/>
    <lineage>
        <taxon>Bacteria</taxon>
        <taxon>Pseudomonadati</taxon>
        <taxon>Pseudomonadota</taxon>
        <taxon>Gammaproteobacteria</taxon>
        <taxon>Pseudomonadales</taxon>
        <taxon>Pseudomonadaceae</taxon>
        <taxon>Pseudomonas</taxon>
    </lineage>
</organism>
<evidence type="ECO:0000256" key="1">
    <source>
        <dbReference type="ARBA" id="ARBA00004651"/>
    </source>
</evidence>
<evidence type="ECO:0000256" key="6">
    <source>
        <dbReference type="ARBA" id="ARBA00023136"/>
    </source>
</evidence>
<dbReference type="PANTHER" id="PTHR32089">
    <property type="entry name" value="METHYL-ACCEPTING CHEMOTAXIS PROTEIN MCPB"/>
    <property type="match status" value="1"/>
</dbReference>
<proteinExistence type="inferred from homology"/>
<dbReference type="CDD" id="cd11386">
    <property type="entry name" value="MCP_signal"/>
    <property type="match status" value="1"/>
</dbReference>
<dbReference type="GO" id="GO:0016301">
    <property type="term" value="F:kinase activity"/>
    <property type="evidence" value="ECO:0007669"/>
    <property type="project" value="UniProtKB-KW"/>
</dbReference>
<dbReference type="CDD" id="cd06225">
    <property type="entry name" value="HAMP"/>
    <property type="match status" value="1"/>
</dbReference>
<dbReference type="PROSITE" id="PS50885">
    <property type="entry name" value="HAMP"/>
    <property type="match status" value="1"/>
</dbReference>
<evidence type="ECO:0000313" key="14">
    <source>
        <dbReference type="Proteomes" id="UP000250443"/>
    </source>
</evidence>
<keyword evidence="4 10" id="KW-0812">Transmembrane</keyword>
<dbReference type="SMART" id="SM00304">
    <property type="entry name" value="HAMP"/>
    <property type="match status" value="1"/>
</dbReference>
<keyword evidence="2" id="KW-1003">Cell membrane</keyword>
<feature type="domain" description="Methyl-accepting transducer" evidence="11">
    <location>
        <begin position="389"/>
        <end position="625"/>
    </location>
</feature>
<evidence type="ECO:0000256" key="10">
    <source>
        <dbReference type="SAM" id="Phobius"/>
    </source>
</evidence>
<accession>A0A2X2CWK2</accession>
<keyword evidence="5 10" id="KW-1133">Transmembrane helix</keyword>
<comment type="subcellular location">
    <subcellularLocation>
        <location evidence="1">Cell membrane</location>
        <topology evidence="1">Multi-pass membrane protein</topology>
    </subcellularLocation>
</comment>
<dbReference type="PROSITE" id="PS50111">
    <property type="entry name" value="CHEMOTAXIS_TRANSDUC_2"/>
    <property type="match status" value="1"/>
</dbReference>
<comment type="similarity">
    <text evidence="8">Belongs to the methyl-accepting chemotaxis (MCP) protein family.</text>
</comment>
<keyword evidence="3" id="KW-0488">Methylation</keyword>
<keyword evidence="13" id="KW-0418">Kinase</keyword>
<dbReference type="InterPro" id="IPR003660">
    <property type="entry name" value="HAMP_dom"/>
</dbReference>